<protein>
    <recommendedName>
        <fullName evidence="2">DUF6318 domain-containing protein</fullName>
    </recommendedName>
</protein>
<feature type="domain" description="DUF6318" evidence="2">
    <location>
        <begin position="44"/>
        <end position="175"/>
    </location>
</feature>
<organism evidence="3 4">
    <name type="scientific">Geodermatophilus tzadiensis</name>
    <dbReference type="NCBI Taxonomy" id="1137988"/>
    <lineage>
        <taxon>Bacteria</taxon>
        <taxon>Bacillati</taxon>
        <taxon>Actinomycetota</taxon>
        <taxon>Actinomycetes</taxon>
        <taxon>Geodermatophilales</taxon>
        <taxon>Geodermatophilaceae</taxon>
        <taxon>Geodermatophilus</taxon>
    </lineage>
</organism>
<evidence type="ECO:0000259" key="2">
    <source>
        <dbReference type="Pfam" id="PF19843"/>
    </source>
</evidence>
<name>A0A2T0TSK6_9ACTN</name>
<dbReference type="EMBL" id="PVTG01000008">
    <property type="protein sequence ID" value="PRY48641.1"/>
    <property type="molecule type" value="Genomic_DNA"/>
</dbReference>
<evidence type="ECO:0000256" key="1">
    <source>
        <dbReference type="SAM" id="MobiDB-lite"/>
    </source>
</evidence>
<accession>A0A2T0TSK6</accession>
<dbReference type="AlphaFoldDB" id="A0A2T0TSK6"/>
<reference evidence="3 4" key="1">
    <citation type="submission" date="2018-03" db="EMBL/GenBank/DDBJ databases">
        <title>Genomic Encyclopedia of Archaeal and Bacterial Type Strains, Phase II (KMG-II): from individual species to whole genera.</title>
        <authorList>
            <person name="Goeker M."/>
        </authorList>
    </citation>
    <scope>NUCLEOTIDE SEQUENCE [LARGE SCALE GENOMIC DNA]</scope>
    <source>
        <strain evidence="3 4">DSM 45416</strain>
    </source>
</reference>
<proteinExistence type="predicted"/>
<dbReference type="Pfam" id="PF19843">
    <property type="entry name" value="DUF6318"/>
    <property type="match status" value="1"/>
</dbReference>
<feature type="region of interest" description="Disordered" evidence="1">
    <location>
        <begin position="1"/>
        <end position="39"/>
    </location>
</feature>
<sequence length="179" mass="18715">MLGTTLLSGCSEDAEAPGESLPSATSSTPTTEALPVVGPADFPVPPEARTQDAAGAEAFLRYWIDLLDRQRAVPAGQPLRDLGPDCGECQRIAKNYDDAAASGWRYVGGELTLNDVPAPVMEADTAYVSFGIRQEAIEAVDGAGAVIDSQPLAPNVFGGIDLTWSPSDQAWIVTSFGFG</sequence>
<dbReference type="Proteomes" id="UP000239210">
    <property type="component" value="Unassembled WGS sequence"/>
</dbReference>
<evidence type="ECO:0000313" key="4">
    <source>
        <dbReference type="Proteomes" id="UP000239210"/>
    </source>
</evidence>
<dbReference type="InterPro" id="IPR046281">
    <property type="entry name" value="DUF6318"/>
</dbReference>
<keyword evidence="4" id="KW-1185">Reference proteome</keyword>
<feature type="compositionally biased region" description="Low complexity" evidence="1">
    <location>
        <begin position="19"/>
        <end position="34"/>
    </location>
</feature>
<evidence type="ECO:0000313" key="3">
    <source>
        <dbReference type="EMBL" id="PRY48641.1"/>
    </source>
</evidence>
<gene>
    <name evidence="3" type="ORF">LY71_10819</name>
</gene>
<comment type="caution">
    <text evidence="3">The sequence shown here is derived from an EMBL/GenBank/DDBJ whole genome shotgun (WGS) entry which is preliminary data.</text>
</comment>